<name>A0A1M4URW7_9THEO</name>
<evidence type="ECO:0000313" key="3">
    <source>
        <dbReference type="Proteomes" id="UP000184127"/>
    </source>
</evidence>
<dbReference type="Gene3D" id="3.30.750.140">
    <property type="match status" value="1"/>
</dbReference>
<keyword evidence="2" id="KW-0282">Flagellum</keyword>
<dbReference type="InterPro" id="IPR038610">
    <property type="entry name" value="FliK-like_C_sf"/>
</dbReference>
<dbReference type="Proteomes" id="UP000184127">
    <property type="component" value="Unassembled WGS sequence"/>
</dbReference>
<organism evidence="2 3">
    <name type="scientific">Thermoanaerobacter uzonensis DSM 18761</name>
    <dbReference type="NCBI Taxonomy" id="1123369"/>
    <lineage>
        <taxon>Bacteria</taxon>
        <taxon>Bacillati</taxon>
        <taxon>Bacillota</taxon>
        <taxon>Clostridia</taxon>
        <taxon>Thermoanaerobacterales</taxon>
        <taxon>Thermoanaerobacteraceae</taxon>
        <taxon>Thermoanaerobacter</taxon>
    </lineage>
</organism>
<evidence type="ECO:0000313" key="2">
    <source>
        <dbReference type="EMBL" id="SHE59456.1"/>
    </source>
</evidence>
<keyword evidence="2" id="KW-0969">Cilium</keyword>
<dbReference type="Pfam" id="PF02120">
    <property type="entry name" value="Flg_hook"/>
    <property type="match status" value="1"/>
</dbReference>
<protein>
    <submittedName>
        <fullName evidence="2">Flagellar hook-length control protein FliK</fullName>
    </submittedName>
</protein>
<proteinExistence type="predicted"/>
<reference evidence="3" key="1">
    <citation type="submission" date="2016-11" db="EMBL/GenBank/DDBJ databases">
        <authorList>
            <person name="Varghese N."/>
            <person name="Submissions S."/>
        </authorList>
    </citation>
    <scope>NUCLEOTIDE SEQUENCE [LARGE SCALE GENOMIC DNA]</scope>
    <source>
        <strain evidence="3">DSM 18761</strain>
    </source>
</reference>
<evidence type="ECO:0000259" key="1">
    <source>
        <dbReference type="Pfam" id="PF02120"/>
    </source>
</evidence>
<dbReference type="InterPro" id="IPR021136">
    <property type="entry name" value="Flagellar_hook_control-like_C"/>
</dbReference>
<feature type="domain" description="Flagellar hook-length control protein-like C-terminal" evidence="1">
    <location>
        <begin position="318"/>
        <end position="395"/>
    </location>
</feature>
<accession>A0A1M4URW7</accession>
<dbReference type="AlphaFoldDB" id="A0A1M4URW7"/>
<dbReference type="CDD" id="cd17470">
    <property type="entry name" value="T3SS_Flik_C"/>
    <property type="match status" value="1"/>
</dbReference>
<dbReference type="EMBL" id="FQUR01000008">
    <property type="protein sequence ID" value="SHE59456.1"/>
    <property type="molecule type" value="Genomic_DNA"/>
</dbReference>
<keyword evidence="2" id="KW-0966">Cell projection</keyword>
<gene>
    <name evidence="2" type="ORF">SAMN02745195_00723</name>
</gene>
<keyword evidence="3" id="KW-1185">Reference proteome</keyword>
<dbReference type="RefSeq" id="WP_072967555.1">
    <property type="nucleotide sequence ID" value="NZ_FQUR01000008.1"/>
</dbReference>
<sequence>MIEVLPDTNLLPFNIQQPRTDRSKTVASFQKDNKLNKFSKMLQQQVAINENKENSTGKEVSDSSVELNSLFSTTQSLKEEKNLKSFQTDDLSLADVFNALQQLISALNVAIQSDDGNQLIEKQNFYVEMQKEVQRLMQDFLNNGVLDVDKLSQKISQLLEEKLGVKLQPDAIATAIKSSNFKEVLKDYKDENVDIKNMNTQKTDSNVFSQHIIKKEVRENLTPLTAKNEDSSVIDNQHIPERNKEDIPKTKDSQTELNNMIKEERNTGKNQQLQQNDFTFLKNDGKTFGNQLINHQNSKLKEVPESQIFDQIVKSINFSKNDMSSTISIQLKPEFLGKLQINLKSIDGNIIATIITDSEKLKHQIESNIGILNTQLDLKGIKIDSFNVTVDKNMQFTSQYNGQQQSYNDNSQEQNLHRAYGGYLHYDLAEAEETETLQRIYNLSQEHIDVRA</sequence>